<dbReference type="PANTHER" id="PTHR43132:SF2">
    <property type="entry name" value="ARSENICAL RESISTANCE OPERON REPRESSOR ARSR-RELATED"/>
    <property type="match status" value="1"/>
</dbReference>
<dbReference type="NCBIfam" id="NF033788">
    <property type="entry name" value="HTH_metalloreg"/>
    <property type="match status" value="1"/>
</dbReference>
<name>A0A4V3RY33_9PROT</name>
<evidence type="ECO:0000256" key="1">
    <source>
        <dbReference type="ARBA" id="ARBA00023015"/>
    </source>
</evidence>
<dbReference type="Gene3D" id="1.10.10.10">
    <property type="entry name" value="Winged helix-like DNA-binding domain superfamily/Winged helix DNA-binding domain"/>
    <property type="match status" value="1"/>
</dbReference>
<dbReference type="AlphaFoldDB" id="A0A4V3RY33"/>
<evidence type="ECO:0000259" key="4">
    <source>
        <dbReference type="PROSITE" id="PS50987"/>
    </source>
</evidence>
<keyword evidence="3" id="KW-0804">Transcription</keyword>
<evidence type="ECO:0000256" key="3">
    <source>
        <dbReference type="ARBA" id="ARBA00023163"/>
    </source>
</evidence>
<gene>
    <name evidence="5" type="ORF">E5163_12155</name>
</gene>
<dbReference type="PROSITE" id="PS50987">
    <property type="entry name" value="HTH_ARSR_2"/>
    <property type="match status" value="1"/>
</dbReference>
<evidence type="ECO:0000313" key="6">
    <source>
        <dbReference type="Proteomes" id="UP000308054"/>
    </source>
</evidence>
<dbReference type="PANTHER" id="PTHR43132">
    <property type="entry name" value="ARSENICAL RESISTANCE OPERON REPRESSOR ARSR-RELATED"/>
    <property type="match status" value="1"/>
</dbReference>
<dbReference type="GO" id="GO:0003677">
    <property type="term" value="F:DNA binding"/>
    <property type="evidence" value="ECO:0007669"/>
    <property type="project" value="UniProtKB-KW"/>
</dbReference>
<dbReference type="RefSeq" id="WP_135996405.1">
    <property type="nucleotide sequence ID" value="NZ_CP071057.1"/>
</dbReference>
<sequence length="121" mass="12910">MEKMNAIDALSALAHEARLDIFRLLVRAGEDGLPAGEISARLDMRQNTASTNLAILHRAGLVSQRREGRSVIYAADFAGMHGLVGFLMKDCCAETPARVDALLETLAPGKGDSPCLDCTSP</sequence>
<dbReference type="SUPFAM" id="SSF46785">
    <property type="entry name" value="Winged helix' DNA-binding domain"/>
    <property type="match status" value="1"/>
</dbReference>
<dbReference type="OrthoDB" id="9804742at2"/>
<protein>
    <submittedName>
        <fullName evidence="5">ArsR family transcriptional regulator</fullName>
    </submittedName>
</protein>
<dbReference type="Pfam" id="PF12840">
    <property type="entry name" value="HTH_20"/>
    <property type="match status" value="1"/>
</dbReference>
<dbReference type="CDD" id="cd00090">
    <property type="entry name" value="HTH_ARSR"/>
    <property type="match status" value="1"/>
</dbReference>
<keyword evidence="1" id="KW-0805">Transcription regulation</keyword>
<evidence type="ECO:0000256" key="2">
    <source>
        <dbReference type="ARBA" id="ARBA00023125"/>
    </source>
</evidence>
<reference evidence="5 6" key="1">
    <citation type="journal article" date="2017" name="Int. J. Syst. Evol. Microbiol.">
        <title>Marinicauda algicola sp. nov., isolated from a marine red alga Rhodosorus marinus.</title>
        <authorList>
            <person name="Jeong S.E."/>
            <person name="Jeon S.H."/>
            <person name="Chun B.H."/>
            <person name="Kim D.W."/>
            <person name="Jeon C.O."/>
        </authorList>
    </citation>
    <scope>NUCLEOTIDE SEQUENCE [LARGE SCALE GENOMIC DNA]</scope>
    <source>
        <strain evidence="5 6">JCM 31718</strain>
    </source>
</reference>
<dbReference type="InterPro" id="IPR051011">
    <property type="entry name" value="Metal_resp_trans_reg"/>
</dbReference>
<proteinExistence type="predicted"/>
<accession>A0A4V3RY33</accession>
<comment type="caution">
    <text evidence="5">The sequence shown here is derived from an EMBL/GenBank/DDBJ whole genome shotgun (WGS) entry which is preliminary data.</text>
</comment>
<dbReference type="GO" id="GO:0003700">
    <property type="term" value="F:DNA-binding transcription factor activity"/>
    <property type="evidence" value="ECO:0007669"/>
    <property type="project" value="InterPro"/>
</dbReference>
<dbReference type="SMART" id="SM00418">
    <property type="entry name" value="HTH_ARSR"/>
    <property type="match status" value="1"/>
</dbReference>
<dbReference type="InterPro" id="IPR001845">
    <property type="entry name" value="HTH_ArsR_DNA-bd_dom"/>
</dbReference>
<dbReference type="Proteomes" id="UP000308054">
    <property type="component" value="Unassembled WGS sequence"/>
</dbReference>
<evidence type="ECO:0000313" key="5">
    <source>
        <dbReference type="EMBL" id="TGY88559.1"/>
    </source>
</evidence>
<feature type="domain" description="HTH arsR-type" evidence="4">
    <location>
        <begin position="1"/>
        <end position="95"/>
    </location>
</feature>
<dbReference type="InterPro" id="IPR036388">
    <property type="entry name" value="WH-like_DNA-bd_sf"/>
</dbReference>
<dbReference type="EMBL" id="SRXW01000003">
    <property type="protein sequence ID" value="TGY88559.1"/>
    <property type="molecule type" value="Genomic_DNA"/>
</dbReference>
<dbReference type="PRINTS" id="PR00778">
    <property type="entry name" value="HTHARSR"/>
</dbReference>
<organism evidence="5 6">
    <name type="scientific">Marinicauda algicola</name>
    <dbReference type="NCBI Taxonomy" id="2029849"/>
    <lineage>
        <taxon>Bacteria</taxon>
        <taxon>Pseudomonadati</taxon>
        <taxon>Pseudomonadota</taxon>
        <taxon>Alphaproteobacteria</taxon>
        <taxon>Maricaulales</taxon>
        <taxon>Maricaulaceae</taxon>
        <taxon>Marinicauda</taxon>
    </lineage>
</organism>
<keyword evidence="6" id="KW-1185">Reference proteome</keyword>
<keyword evidence="2" id="KW-0238">DNA-binding</keyword>
<dbReference type="InterPro" id="IPR036390">
    <property type="entry name" value="WH_DNA-bd_sf"/>
</dbReference>
<dbReference type="InterPro" id="IPR011991">
    <property type="entry name" value="ArsR-like_HTH"/>
</dbReference>